<dbReference type="Gene3D" id="3.90.1530.10">
    <property type="entry name" value="Conserved hypothetical protein from pyrococcus furiosus pfu- 392566-001, ParB domain"/>
    <property type="match status" value="1"/>
</dbReference>
<dbReference type="GO" id="GO:0005524">
    <property type="term" value="F:ATP binding"/>
    <property type="evidence" value="ECO:0007669"/>
    <property type="project" value="UniProtKB-KW"/>
</dbReference>
<evidence type="ECO:0000256" key="2">
    <source>
        <dbReference type="ARBA" id="ARBA00022840"/>
    </source>
</evidence>
<dbReference type="InterPro" id="IPR023098">
    <property type="entry name" value="SerK/SbnI_C"/>
</dbReference>
<evidence type="ECO:0000256" key="1">
    <source>
        <dbReference type="ARBA" id="ARBA00022741"/>
    </source>
</evidence>
<dbReference type="CDD" id="cd16388">
    <property type="entry name" value="SbnI_like_N"/>
    <property type="match status" value="1"/>
</dbReference>
<dbReference type="Gene3D" id="3.30.1760.10">
    <property type="entry name" value="Conserved hypothetical protein from pyrococcus furiosus pfu- 392566-001, domain 2"/>
    <property type="match status" value="1"/>
</dbReference>
<dbReference type="InterPro" id="IPR036086">
    <property type="entry name" value="ParB/Sulfiredoxin_sf"/>
</dbReference>
<dbReference type="EMBL" id="JAPYYP010000008">
    <property type="protein sequence ID" value="MDA5108463.1"/>
    <property type="molecule type" value="Genomic_DNA"/>
</dbReference>
<dbReference type="Proteomes" id="UP001151071">
    <property type="component" value="Unassembled WGS sequence"/>
</dbReference>
<dbReference type="SUPFAM" id="SSF110849">
    <property type="entry name" value="ParB/Sulfiredoxin"/>
    <property type="match status" value="1"/>
</dbReference>
<evidence type="ECO:0000313" key="4">
    <source>
        <dbReference type="Proteomes" id="UP001151071"/>
    </source>
</evidence>
<accession>A0A9X3TQ69</accession>
<comment type="caution">
    <text evidence="3">The sequence shown here is derived from an EMBL/GenBank/DDBJ whole genome shotgun (WGS) entry which is preliminary data.</text>
</comment>
<dbReference type="InterPro" id="IPR016999">
    <property type="entry name" value="SbnI-like"/>
</dbReference>
<dbReference type="PIRSF" id="PIRSF032543">
    <property type="entry name" value="UCP032543_ParB-like"/>
    <property type="match status" value="1"/>
</dbReference>
<reference evidence="3" key="1">
    <citation type="submission" date="2022-12" db="EMBL/GenBank/DDBJ databases">
        <title>Draft genome sequence of the thermophilic strain Brevibacillus thermoruber HT42, isolated from Los Humeros, Puebla, Mexico, with biotechnological potential.</title>
        <authorList>
            <person name="Lara Sanchez J."/>
            <person name="Solis Palacios R."/>
            <person name="Bustos Baena A.S."/>
            <person name="Ruz Baez A.E."/>
            <person name="Espinosa Luna G."/>
            <person name="Oliart Ros R.M."/>
        </authorList>
    </citation>
    <scope>NUCLEOTIDE SEQUENCE</scope>
    <source>
        <strain evidence="3">HT42</strain>
    </source>
</reference>
<organism evidence="3 4">
    <name type="scientific">Brevibacillus thermoruber</name>
    <dbReference type="NCBI Taxonomy" id="33942"/>
    <lineage>
        <taxon>Bacteria</taxon>
        <taxon>Bacillati</taxon>
        <taxon>Bacillota</taxon>
        <taxon>Bacilli</taxon>
        <taxon>Bacillales</taxon>
        <taxon>Paenibacillaceae</taxon>
        <taxon>Brevibacillus</taxon>
    </lineage>
</organism>
<dbReference type="RefSeq" id="WP_081656529.1">
    <property type="nucleotide sequence ID" value="NZ_JAPYYP010000008.1"/>
</dbReference>
<keyword evidence="4" id="KW-1185">Reference proteome</keyword>
<dbReference type="AlphaFoldDB" id="A0A9X3TQ69"/>
<proteinExistence type="predicted"/>
<dbReference type="InterPro" id="IPR037953">
    <property type="entry name" value="SbnI-like_N"/>
</dbReference>
<keyword evidence="2" id="KW-0067">ATP-binding</keyword>
<protein>
    <submittedName>
        <fullName evidence="3">ParB N-terminal domain-containing protein</fullName>
    </submittedName>
</protein>
<gene>
    <name evidence="3" type="ORF">O3V59_08825</name>
</gene>
<evidence type="ECO:0000313" key="3">
    <source>
        <dbReference type="EMBL" id="MDA5108463.1"/>
    </source>
</evidence>
<sequence length="265" mass="30472">MNVLSSLQVMEAERICLHEEHEPARLDDTCSALCQDGVLRHPPLAMRMKDGRYLILDGAHRTAALRQMGCRWIPVQVVDPADFRLEAWDHLVPMGTWLYGLLHDASLRWEAERRHKQLVAEVMYPSGKRLYLYAREKSHDRSEKLHAWHRIVGAYSRKYAVQRVARGSVSLPEEGTVCLRYPVCTIEEIEKIVASGQVMPAGVTRFLVSGRLLNLRIPLFLLTGSTFNHQEWEHYRKQWEGALRLYAEAVYLCEKEVVAAQTPAE</sequence>
<name>A0A9X3TQ69_9BACL</name>
<keyword evidence="1" id="KW-0547">Nucleotide-binding</keyword>